<dbReference type="Proteomes" id="UP000466442">
    <property type="component" value="Unassembled WGS sequence"/>
</dbReference>
<evidence type="ECO:0000313" key="3">
    <source>
        <dbReference type="Proteomes" id="UP000466442"/>
    </source>
</evidence>
<organism evidence="2 3">
    <name type="scientific">Apolygus lucorum</name>
    <name type="common">Small green plant bug</name>
    <name type="synonym">Lygocoris lucorum</name>
    <dbReference type="NCBI Taxonomy" id="248454"/>
    <lineage>
        <taxon>Eukaryota</taxon>
        <taxon>Metazoa</taxon>
        <taxon>Ecdysozoa</taxon>
        <taxon>Arthropoda</taxon>
        <taxon>Hexapoda</taxon>
        <taxon>Insecta</taxon>
        <taxon>Pterygota</taxon>
        <taxon>Neoptera</taxon>
        <taxon>Paraneoptera</taxon>
        <taxon>Hemiptera</taxon>
        <taxon>Heteroptera</taxon>
        <taxon>Panheteroptera</taxon>
        <taxon>Cimicomorpha</taxon>
        <taxon>Miridae</taxon>
        <taxon>Mirini</taxon>
        <taxon>Apolygus</taxon>
    </lineage>
</organism>
<accession>A0A8S9XC54</accession>
<keyword evidence="3" id="KW-1185">Reference proteome</keyword>
<feature type="region of interest" description="Disordered" evidence="1">
    <location>
        <begin position="1"/>
        <end position="26"/>
    </location>
</feature>
<comment type="caution">
    <text evidence="2">The sequence shown here is derived from an EMBL/GenBank/DDBJ whole genome shotgun (WGS) entry which is preliminary data.</text>
</comment>
<evidence type="ECO:0000256" key="1">
    <source>
        <dbReference type="SAM" id="MobiDB-lite"/>
    </source>
</evidence>
<dbReference type="EMBL" id="WIXP02000008">
    <property type="protein sequence ID" value="KAF6206104.1"/>
    <property type="molecule type" value="Genomic_DNA"/>
</dbReference>
<name>A0A8S9XC54_APOLU</name>
<dbReference type="AlphaFoldDB" id="A0A8S9XC54"/>
<evidence type="ECO:0000313" key="2">
    <source>
        <dbReference type="EMBL" id="KAF6206104.1"/>
    </source>
</evidence>
<gene>
    <name evidence="2" type="ORF">GE061_017329</name>
</gene>
<reference evidence="2" key="1">
    <citation type="journal article" date="2021" name="Mol. Ecol. Resour.">
        <title>Apolygus lucorum genome provides insights into omnivorousness and mesophyll feeding.</title>
        <authorList>
            <person name="Liu Y."/>
            <person name="Liu H."/>
            <person name="Wang H."/>
            <person name="Huang T."/>
            <person name="Liu B."/>
            <person name="Yang B."/>
            <person name="Yin L."/>
            <person name="Li B."/>
            <person name="Zhang Y."/>
            <person name="Zhang S."/>
            <person name="Jiang F."/>
            <person name="Zhang X."/>
            <person name="Ren Y."/>
            <person name="Wang B."/>
            <person name="Wang S."/>
            <person name="Lu Y."/>
            <person name="Wu K."/>
            <person name="Fan W."/>
            <person name="Wang G."/>
        </authorList>
    </citation>
    <scope>NUCLEOTIDE SEQUENCE</scope>
    <source>
        <strain evidence="2">12Hb</strain>
    </source>
</reference>
<sequence>MQAASQPPQSKMPRHFKNRQPPLEVNGNVDHKAGWKFQRPTPLDINLKVAILQKSLAGEVFVDVSSRLLCRCCSGVLAAAWPLGALALSGLFAARSSCPACCLFLLACVPLLPLPSSLVSVPGARGCLRCPRAAVGVAAVPFRPRAGPGARAAGPLRPLGLARRAGCRPLRPLGLGRARAAGPCGRSAGPARAAGPLRPLGLGRRAAAGPLRPLGLGRARGLPGRCAARAGPGARAAGPLRPLGLGRRAGCRPLRPLGLGRARGLPGRCGLSGWAGRAGCRAVAAARLGRARGLPGRCGRSGWAGRAAAGRCGARAGRARGMPGR</sequence>
<proteinExistence type="predicted"/>
<protein>
    <submittedName>
        <fullName evidence="2">Uncharacterized protein</fullName>
    </submittedName>
</protein>